<dbReference type="PROSITE" id="PS00063">
    <property type="entry name" value="ALDOKETO_REDUCTASE_3"/>
    <property type="match status" value="1"/>
</dbReference>
<name>A0A1H8G3J4_9FIRM</name>
<feature type="active site" description="Proton donor" evidence="4">
    <location>
        <position position="53"/>
    </location>
</feature>
<evidence type="ECO:0000256" key="1">
    <source>
        <dbReference type="ARBA" id="ARBA00007905"/>
    </source>
</evidence>
<dbReference type="PANTHER" id="PTHR43827">
    <property type="entry name" value="2,5-DIKETO-D-GLUCONIC ACID REDUCTASE"/>
    <property type="match status" value="1"/>
</dbReference>
<evidence type="ECO:0000256" key="2">
    <source>
        <dbReference type="ARBA" id="ARBA00022857"/>
    </source>
</evidence>
<dbReference type="InterPro" id="IPR023210">
    <property type="entry name" value="NADP_OxRdtase_dom"/>
</dbReference>
<dbReference type="OrthoDB" id="9804790at2"/>
<keyword evidence="2" id="KW-0521">NADP</keyword>
<feature type="binding site" evidence="5">
    <location>
        <position position="111"/>
    </location>
    <ligand>
        <name>substrate</name>
    </ligand>
</feature>
<dbReference type="FunFam" id="3.20.20.100:FF:000015">
    <property type="entry name" value="Oxidoreductase, aldo/keto reductase family"/>
    <property type="match status" value="1"/>
</dbReference>
<evidence type="ECO:0000256" key="6">
    <source>
        <dbReference type="PIRSR" id="PIRSR000097-3"/>
    </source>
</evidence>
<dbReference type="PRINTS" id="PR00069">
    <property type="entry name" value="ALDKETRDTASE"/>
</dbReference>
<dbReference type="Proteomes" id="UP000199512">
    <property type="component" value="Unassembled WGS sequence"/>
</dbReference>
<dbReference type="InterPro" id="IPR020471">
    <property type="entry name" value="AKR"/>
</dbReference>
<dbReference type="InterPro" id="IPR018170">
    <property type="entry name" value="Aldo/ket_reductase_CS"/>
</dbReference>
<dbReference type="Pfam" id="PF00248">
    <property type="entry name" value="Aldo_ket_red"/>
    <property type="match status" value="1"/>
</dbReference>
<comment type="similarity">
    <text evidence="1">Belongs to the aldo/keto reductase family.</text>
</comment>
<dbReference type="PANTHER" id="PTHR43827:SF3">
    <property type="entry name" value="NADP-DEPENDENT OXIDOREDUCTASE DOMAIN-CONTAINING PROTEIN"/>
    <property type="match status" value="1"/>
</dbReference>
<proteinExistence type="inferred from homology"/>
<sequence>MENSVEKFKLRNGYEIPCIGFGTWDIRNEELVVRAIKKALDIGYRHIDTASAYQNEKSIGRAIAEYPIDREELFITSKVWATERGYEKTLLSFEKTLKDLALDYIDLYLIHWPASPNKFDNWEDINLGTWRALTELYKSGKVKAIGVSNFRQSHLEALMKTEVKPMVNQVEFNPGNKHMKTIDYCKNNNIIVEAWSPLGRSRILNNEILLSMAKKYDKSPAQICLRWCLQNEVIALPKSITPSRIKENFEIFDFEISQNDMTTINGMPSFAWSGLDPDEVDF</sequence>
<evidence type="ECO:0000256" key="5">
    <source>
        <dbReference type="PIRSR" id="PIRSR000097-2"/>
    </source>
</evidence>
<dbReference type="EMBL" id="FODF01000003">
    <property type="protein sequence ID" value="SEN38315.1"/>
    <property type="molecule type" value="Genomic_DNA"/>
</dbReference>
<dbReference type="Gene3D" id="3.20.20.100">
    <property type="entry name" value="NADP-dependent oxidoreductase domain"/>
    <property type="match status" value="1"/>
</dbReference>
<evidence type="ECO:0000259" key="7">
    <source>
        <dbReference type="Pfam" id="PF00248"/>
    </source>
</evidence>
<dbReference type="InterPro" id="IPR036812">
    <property type="entry name" value="NAD(P)_OxRdtase_dom_sf"/>
</dbReference>
<evidence type="ECO:0000313" key="9">
    <source>
        <dbReference type="Proteomes" id="UP000199512"/>
    </source>
</evidence>
<dbReference type="CDD" id="cd19071">
    <property type="entry name" value="AKR_AKR1-5-like"/>
    <property type="match status" value="1"/>
</dbReference>
<accession>A0A1H8G3J4</accession>
<reference evidence="8 9" key="1">
    <citation type="submission" date="2016-10" db="EMBL/GenBank/DDBJ databases">
        <authorList>
            <person name="de Groot N.N."/>
        </authorList>
    </citation>
    <scope>NUCLEOTIDE SEQUENCE [LARGE SCALE GENOMIC DNA]</scope>
    <source>
        <strain evidence="8 9">Calf135</strain>
    </source>
</reference>
<feature type="site" description="Lowers pKa of active site Tyr" evidence="6">
    <location>
        <position position="78"/>
    </location>
</feature>
<evidence type="ECO:0000313" key="8">
    <source>
        <dbReference type="EMBL" id="SEN38315.1"/>
    </source>
</evidence>
<dbReference type="PROSITE" id="PS00062">
    <property type="entry name" value="ALDOKETO_REDUCTASE_2"/>
    <property type="match status" value="1"/>
</dbReference>
<evidence type="ECO:0000256" key="4">
    <source>
        <dbReference type="PIRSR" id="PIRSR000097-1"/>
    </source>
</evidence>
<dbReference type="PIRSF" id="PIRSF000097">
    <property type="entry name" value="AKR"/>
    <property type="match status" value="1"/>
</dbReference>
<keyword evidence="3" id="KW-0560">Oxidoreductase</keyword>
<gene>
    <name evidence="8" type="ORF">SAMN05216454_10339</name>
</gene>
<dbReference type="AlphaFoldDB" id="A0A1H8G3J4"/>
<feature type="domain" description="NADP-dependent oxidoreductase" evidence="7">
    <location>
        <begin position="19"/>
        <end position="265"/>
    </location>
</feature>
<dbReference type="GO" id="GO:0016616">
    <property type="term" value="F:oxidoreductase activity, acting on the CH-OH group of donors, NAD or NADP as acceptor"/>
    <property type="evidence" value="ECO:0007669"/>
    <property type="project" value="UniProtKB-ARBA"/>
</dbReference>
<dbReference type="RefSeq" id="WP_091974437.1">
    <property type="nucleotide sequence ID" value="NZ_FODF01000003.1"/>
</dbReference>
<dbReference type="PROSITE" id="PS00798">
    <property type="entry name" value="ALDOKETO_REDUCTASE_1"/>
    <property type="match status" value="1"/>
</dbReference>
<evidence type="ECO:0000256" key="3">
    <source>
        <dbReference type="ARBA" id="ARBA00023002"/>
    </source>
</evidence>
<dbReference type="STRING" id="215200.SAMN05216454_10339"/>
<keyword evidence="9" id="KW-1185">Reference proteome</keyword>
<organism evidence="8 9">
    <name type="scientific">Peptostreptococcus russellii</name>
    <dbReference type="NCBI Taxonomy" id="215200"/>
    <lineage>
        <taxon>Bacteria</taxon>
        <taxon>Bacillati</taxon>
        <taxon>Bacillota</taxon>
        <taxon>Clostridia</taxon>
        <taxon>Peptostreptococcales</taxon>
        <taxon>Peptostreptococcaceae</taxon>
        <taxon>Peptostreptococcus</taxon>
    </lineage>
</organism>
<dbReference type="SUPFAM" id="SSF51430">
    <property type="entry name" value="NAD(P)-linked oxidoreductase"/>
    <property type="match status" value="1"/>
</dbReference>
<protein>
    <submittedName>
        <fullName evidence="8">Aldo/keto reductase</fullName>
    </submittedName>
</protein>